<proteinExistence type="predicted"/>
<dbReference type="InterPro" id="IPR005021">
    <property type="entry name" value="Terminase_largesu-like"/>
</dbReference>
<dbReference type="GeneID" id="49392959"/>
<gene>
    <name evidence="3" type="ORF">RI555_13805</name>
</gene>
<dbReference type="AlphaFoldDB" id="A0AAP5UR74"/>
<evidence type="ECO:0000313" key="3">
    <source>
        <dbReference type="EMBL" id="MDT7040034.1"/>
    </source>
</evidence>
<reference evidence="3" key="1">
    <citation type="submission" date="2023-08" db="EMBL/GenBank/DDBJ databases">
        <authorList>
            <person name="Page C.A."/>
            <person name="Perez-Diaz I.M."/>
        </authorList>
    </citation>
    <scope>NUCLEOTIDE SEQUENCE</scope>
    <source>
        <strain evidence="3">1.8.9</strain>
    </source>
</reference>
<evidence type="ECO:0000313" key="4">
    <source>
        <dbReference type="Proteomes" id="UP001263852"/>
    </source>
</evidence>
<dbReference type="GO" id="GO:0004519">
    <property type="term" value="F:endonuclease activity"/>
    <property type="evidence" value="ECO:0007669"/>
    <property type="project" value="InterPro"/>
</dbReference>
<dbReference type="Pfam" id="PF20441">
    <property type="entry name" value="TerL_nuclease"/>
    <property type="match status" value="1"/>
</dbReference>
<dbReference type="InterPro" id="IPR046461">
    <property type="entry name" value="TerL_ATPase"/>
</dbReference>
<organism evidence="3 4">
    <name type="scientific">Lactiplantibacillus pentosus</name>
    <name type="common">Lactobacillus pentosus</name>
    <dbReference type="NCBI Taxonomy" id="1589"/>
    <lineage>
        <taxon>Bacteria</taxon>
        <taxon>Bacillati</taxon>
        <taxon>Bacillota</taxon>
        <taxon>Bacilli</taxon>
        <taxon>Lactobacillales</taxon>
        <taxon>Lactobacillaceae</taxon>
        <taxon>Lactiplantibacillus</taxon>
    </lineage>
</organism>
<dbReference type="InterPro" id="IPR046462">
    <property type="entry name" value="TerL_nuclease"/>
</dbReference>
<dbReference type="Pfam" id="PF03354">
    <property type="entry name" value="TerL_ATPase"/>
    <property type="match status" value="1"/>
</dbReference>
<evidence type="ECO:0000259" key="2">
    <source>
        <dbReference type="Pfam" id="PF20441"/>
    </source>
</evidence>
<feature type="domain" description="Terminase large subunit-like endonuclease" evidence="2">
    <location>
        <begin position="300"/>
        <end position="592"/>
    </location>
</feature>
<evidence type="ECO:0000259" key="1">
    <source>
        <dbReference type="Pfam" id="PF03354"/>
    </source>
</evidence>
<dbReference type="EMBL" id="JAVLAO010000001">
    <property type="protein sequence ID" value="MDT7040034.1"/>
    <property type="molecule type" value="Genomic_DNA"/>
</dbReference>
<dbReference type="PANTHER" id="PTHR41287:SF1">
    <property type="entry name" value="PROTEIN YMFN"/>
    <property type="match status" value="1"/>
</dbReference>
<accession>A0AAP5UR74</accession>
<comment type="caution">
    <text evidence="3">The sequence shown here is derived from an EMBL/GenBank/DDBJ whole genome shotgun (WGS) entry which is preliminary data.</text>
</comment>
<dbReference type="RefSeq" id="WP_056952840.1">
    <property type="nucleotide sequence ID" value="NZ_BJZC01000017.1"/>
</dbReference>
<sequence>MSDYVGVEDIKQAIIEEEPTYKALLSDYPDAATQYAYDVLFTDKYITGQDTQLGCIRHLNDLLRQGDEDFPYIYNLDMVNAIEYFARTIPDPTDIHTLINPMPWQSFILDNLIGWRDPVHKGSRFHTGIVSIARQQGKTWLASILVNFSYFVIGLQASSQDFLVASYDNEHAKKLFDYVSLQAQVIIKSPDFKEDAAKQGVEAQTRQVIGHKNKNTIRIGSAQAGGFDSYHNLIAVFDEIGNLQPKMNESVNQIISGQSKISNRLFLEISTAYPNVKVKFKNDQDVMRKIMRQDSLRDAEDTFMMIYSQDNDSEVFSPELWEKSNPLLGHPELKDQLLDGLIKLRDKQEREGELASFVNKSLNVWSRRFQNSFISLENIKNNIIDGFDVDNREVYVGFDASQTNDNTSFGLIYPYQVGKSNRFYAQQYSFIPFAAAKSIGAKEKQDGLNYRQLAERHLCEVTRNPAGTINQQQVYQWLVDYVYQHQLKIKAVVADPNLAAWFVKMIENYQPEWPLLTLAPTSYKLSVPTKEFQTQFINGNIKMIDDPLMTDGLNNAVLVEDRGGAIKIDRQNWVSEHIDTTDALINAYSQAMDYFKGYRPDEGYNPLNNLNHSERADFFKAMFGG</sequence>
<feature type="domain" description="Terminase large subunit-like ATPase" evidence="1">
    <location>
        <begin position="103"/>
        <end position="279"/>
    </location>
</feature>
<dbReference type="InterPro" id="IPR027417">
    <property type="entry name" value="P-loop_NTPase"/>
</dbReference>
<dbReference type="Proteomes" id="UP001263852">
    <property type="component" value="Unassembled WGS sequence"/>
</dbReference>
<protein>
    <submittedName>
        <fullName evidence="3">Terminase large subunit</fullName>
    </submittedName>
</protein>
<dbReference type="Gene3D" id="3.40.50.300">
    <property type="entry name" value="P-loop containing nucleotide triphosphate hydrolases"/>
    <property type="match status" value="1"/>
</dbReference>
<name>A0AAP5UR74_LACPE</name>
<dbReference type="PANTHER" id="PTHR41287">
    <property type="match status" value="1"/>
</dbReference>